<sequence length="141" mass="15399">MITESKDLLGVHLLGSTLGVDLRRGRRRHSGTLQLPPLSWRQAERARTPDEDPVSRPSSLLFPSPPRINITVPTEGFDVENGASGSGSPLDLQVSPGSGLVLHHNMASHGQRRESFLYRSDSDYDLSPKSMSRNSSIVGEL</sequence>
<evidence type="ECO:0000256" key="1">
    <source>
        <dbReference type="SAM" id="MobiDB-lite"/>
    </source>
</evidence>
<proteinExistence type="predicted"/>
<protein>
    <submittedName>
        <fullName evidence="3">cAMP-specific 3',5'-cyclic phosphodiesterase 4B-like</fullName>
    </submittedName>
</protein>
<feature type="compositionally biased region" description="Polar residues" evidence="1">
    <location>
        <begin position="129"/>
        <end position="141"/>
    </location>
</feature>
<dbReference type="OrthoDB" id="6111453at2759"/>
<reference evidence="3" key="1">
    <citation type="submission" date="2025-08" db="UniProtKB">
        <authorList>
            <consortium name="RefSeq"/>
        </authorList>
    </citation>
    <scope>IDENTIFICATION</scope>
</reference>
<dbReference type="PANTHER" id="PTHR40141:SF2">
    <property type="entry name" value="3',5'-CYCLIC-AMP PHOSPHODIESTERASE"/>
    <property type="match status" value="1"/>
</dbReference>
<feature type="region of interest" description="Disordered" evidence="1">
    <location>
        <begin position="32"/>
        <end position="92"/>
    </location>
</feature>
<gene>
    <name evidence="3" type="primary">LOC116219493</name>
</gene>
<dbReference type="Proteomes" id="UP000515152">
    <property type="component" value="Chromosome 25"/>
</dbReference>
<dbReference type="RefSeq" id="XP_042559629.1">
    <property type="nucleotide sequence ID" value="XM_042703695.1"/>
</dbReference>
<dbReference type="PANTHER" id="PTHR40141">
    <property type="entry name" value="3',5'-CYCLIC-AMP PHOSPHODIESTERASE-RELATED"/>
    <property type="match status" value="1"/>
</dbReference>
<feature type="region of interest" description="Disordered" evidence="1">
    <location>
        <begin position="120"/>
        <end position="141"/>
    </location>
</feature>
<dbReference type="AlphaFoldDB" id="A0A8M1KCI5"/>
<keyword evidence="2" id="KW-1185">Reference proteome</keyword>
<dbReference type="GeneID" id="116219493"/>
<evidence type="ECO:0000313" key="3">
    <source>
        <dbReference type="RefSeq" id="XP_042559629.1"/>
    </source>
</evidence>
<organism evidence="2 3">
    <name type="scientific">Clupea harengus</name>
    <name type="common">Atlantic herring</name>
    <dbReference type="NCBI Taxonomy" id="7950"/>
    <lineage>
        <taxon>Eukaryota</taxon>
        <taxon>Metazoa</taxon>
        <taxon>Chordata</taxon>
        <taxon>Craniata</taxon>
        <taxon>Vertebrata</taxon>
        <taxon>Euteleostomi</taxon>
        <taxon>Actinopterygii</taxon>
        <taxon>Neopterygii</taxon>
        <taxon>Teleostei</taxon>
        <taxon>Clupei</taxon>
        <taxon>Clupeiformes</taxon>
        <taxon>Clupeoidei</taxon>
        <taxon>Clupeidae</taxon>
        <taxon>Clupea</taxon>
    </lineage>
</organism>
<name>A0A8M1KCI5_CLUHA</name>
<feature type="compositionally biased region" description="Basic and acidic residues" evidence="1">
    <location>
        <begin position="42"/>
        <end position="54"/>
    </location>
</feature>
<accession>A0A8M1KCI5</accession>
<dbReference type="KEGG" id="char:116219493"/>
<evidence type="ECO:0000313" key="2">
    <source>
        <dbReference type="Proteomes" id="UP000515152"/>
    </source>
</evidence>